<protein>
    <submittedName>
        <fullName evidence="2">Uncharacterized protein</fullName>
    </submittedName>
</protein>
<keyword evidence="3" id="KW-1185">Reference proteome</keyword>
<accession>A0AAD2JHP4</accession>
<gene>
    <name evidence="2" type="ORF">CYCCA115_LOCUS12768</name>
</gene>
<comment type="caution">
    <text evidence="2">The sequence shown here is derived from an EMBL/GenBank/DDBJ whole genome shotgun (WGS) entry which is preliminary data.</text>
</comment>
<evidence type="ECO:0000256" key="1">
    <source>
        <dbReference type="SAM" id="MobiDB-lite"/>
    </source>
</evidence>
<evidence type="ECO:0000313" key="2">
    <source>
        <dbReference type="EMBL" id="CAJ1950810.1"/>
    </source>
</evidence>
<dbReference type="Proteomes" id="UP001295423">
    <property type="component" value="Unassembled WGS sequence"/>
</dbReference>
<feature type="region of interest" description="Disordered" evidence="1">
    <location>
        <begin position="1"/>
        <end position="111"/>
    </location>
</feature>
<feature type="compositionally biased region" description="Polar residues" evidence="1">
    <location>
        <begin position="47"/>
        <end position="60"/>
    </location>
</feature>
<evidence type="ECO:0000313" key="3">
    <source>
        <dbReference type="Proteomes" id="UP001295423"/>
    </source>
</evidence>
<dbReference type="EMBL" id="CAKOGP040001770">
    <property type="protein sequence ID" value="CAJ1950810.1"/>
    <property type="molecule type" value="Genomic_DNA"/>
</dbReference>
<proteinExistence type="predicted"/>
<dbReference type="AlphaFoldDB" id="A0AAD2JHP4"/>
<organism evidence="2 3">
    <name type="scientific">Cylindrotheca closterium</name>
    <dbReference type="NCBI Taxonomy" id="2856"/>
    <lineage>
        <taxon>Eukaryota</taxon>
        <taxon>Sar</taxon>
        <taxon>Stramenopiles</taxon>
        <taxon>Ochrophyta</taxon>
        <taxon>Bacillariophyta</taxon>
        <taxon>Bacillariophyceae</taxon>
        <taxon>Bacillariophycidae</taxon>
        <taxon>Bacillariales</taxon>
        <taxon>Bacillariaceae</taxon>
        <taxon>Cylindrotheca</taxon>
    </lineage>
</organism>
<feature type="compositionally biased region" description="Low complexity" evidence="1">
    <location>
        <begin position="97"/>
        <end position="108"/>
    </location>
</feature>
<reference evidence="2" key="1">
    <citation type="submission" date="2023-08" db="EMBL/GenBank/DDBJ databases">
        <authorList>
            <person name="Audoor S."/>
            <person name="Bilcke G."/>
        </authorList>
    </citation>
    <scope>NUCLEOTIDE SEQUENCE</scope>
</reference>
<sequence length="193" mass="21388">MGYSLRPSSRIGRDYSDLGYDLASKDRLSRPLPISDMQPHHTRVGGNIQSQQGPMKSSGSELPFTIPTGDQTYWNRKFNNQSRPKDPLVPKRRKHSPNQSQPSAPQQNKLMGYSLRPSSRIGGDYSDLGYDLASKARLSRPLPISDMQPHHTRVGGNIQSQQGPIKSSGSVLPLQSQWVTKPTRTVKVATKAV</sequence>
<name>A0AAD2JHP4_9STRA</name>
<feature type="compositionally biased region" description="Polar residues" evidence="1">
    <location>
        <begin position="68"/>
        <end position="82"/>
    </location>
</feature>